<organism evidence="3 4">
    <name type="scientific">Saprolegnia diclina (strain VS20)</name>
    <dbReference type="NCBI Taxonomy" id="1156394"/>
    <lineage>
        <taxon>Eukaryota</taxon>
        <taxon>Sar</taxon>
        <taxon>Stramenopiles</taxon>
        <taxon>Oomycota</taxon>
        <taxon>Saprolegniomycetes</taxon>
        <taxon>Saprolegniales</taxon>
        <taxon>Saprolegniaceae</taxon>
        <taxon>Saprolegnia</taxon>
    </lineage>
</organism>
<sequence>MAPLPFYLFLLLLPLAHAADSWRALSFNSSYLLVRQSSSSGLPECLARDGCVTASQIADLLPLLERSNTNVTTTTTACTTVDEPFDWCQRAASALYSCPALAESPITWSCTLQNATWSPSHMACGSRVVQGAVFNSIADCNAALRLLFLPATAADVACDMGAITPRGAACLLLNDSVGPATQTRHDDDDTSPADRLLLVAVVVALAVVAGAIGCVWRSRKVARAQHRQRHLADTVCSSCEIDDNVSSVFVRQL</sequence>
<dbReference type="VEuPathDB" id="FungiDB:SDRG_04571"/>
<dbReference type="OrthoDB" id="10383471at2759"/>
<dbReference type="GeneID" id="19945298"/>
<reference evidence="3 4" key="1">
    <citation type="submission" date="2012-04" db="EMBL/GenBank/DDBJ databases">
        <title>The Genome Sequence of Saprolegnia declina VS20.</title>
        <authorList>
            <consortium name="The Broad Institute Genome Sequencing Platform"/>
            <person name="Russ C."/>
            <person name="Nusbaum C."/>
            <person name="Tyler B."/>
            <person name="van West P."/>
            <person name="Dieguez-Uribeondo J."/>
            <person name="de Bruijn I."/>
            <person name="Tripathy S."/>
            <person name="Jiang R."/>
            <person name="Young S.K."/>
            <person name="Zeng Q."/>
            <person name="Gargeya S."/>
            <person name="Fitzgerald M."/>
            <person name="Haas B."/>
            <person name="Abouelleil A."/>
            <person name="Alvarado L."/>
            <person name="Arachchi H.M."/>
            <person name="Berlin A."/>
            <person name="Chapman S.B."/>
            <person name="Goldberg J."/>
            <person name="Griggs A."/>
            <person name="Gujja S."/>
            <person name="Hansen M."/>
            <person name="Howarth C."/>
            <person name="Imamovic A."/>
            <person name="Larimer J."/>
            <person name="McCowen C."/>
            <person name="Montmayeur A."/>
            <person name="Murphy C."/>
            <person name="Neiman D."/>
            <person name="Pearson M."/>
            <person name="Priest M."/>
            <person name="Roberts A."/>
            <person name="Saif S."/>
            <person name="Shea T."/>
            <person name="Sisk P."/>
            <person name="Sykes S."/>
            <person name="Wortman J."/>
            <person name="Nusbaum C."/>
            <person name="Birren B."/>
        </authorList>
    </citation>
    <scope>NUCLEOTIDE SEQUENCE [LARGE SCALE GENOMIC DNA]</scope>
    <source>
        <strain evidence="3 4">VS20</strain>
    </source>
</reference>
<dbReference type="InParanoid" id="T0QTV3"/>
<keyword evidence="1" id="KW-1133">Transmembrane helix</keyword>
<dbReference type="Proteomes" id="UP000030762">
    <property type="component" value="Unassembled WGS sequence"/>
</dbReference>
<feature type="chain" id="PRO_5004570152" evidence="2">
    <location>
        <begin position="19"/>
        <end position="253"/>
    </location>
</feature>
<feature type="signal peptide" evidence="2">
    <location>
        <begin position="1"/>
        <end position="18"/>
    </location>
</feature>
<dbReference type="EMBL" id="JH767142">
    <property type="protein sequence ID" value="EQC38141.1"/>
    <property type="molecule type" value="Genomic_DNA"/>
</dbReference>
<evidence type="ECO:0000313" key="4">
    <source>
        <dbReference type="Proteomes" id="UP000030762"/>
    </source>
</evidence>
<dbReference type="RefSeq" id="XP_008608468.1">
    <property type="nucleotide sequence ID" value="XM_008610246.1"/>
</dbReference>
<keyword evidence="1" id="KW-0472">Membrane</keyword>
<dbReference type="AlphaFoldDB" id="T0QTV3"/>
<keyword evidence="4" id="KW-1185">Reference proteome</keyword>
<evidence type="ECO:0000313" key="3">
    <source>
        <dbReference type="EMBL" id="EQC38141.1"/>
    </source>
</evidence>
<keyword evidence="1" id="KW-0812">Transmembrane</keyword>
<evidence type="ECO:0000256" key="2">
    <source>
        <dbReference type="SAM" id="SignalP"/>
    </source>
</evidence>
<protein>
    <submittedName>
        <fullName evidence="3">Uncharacterized protein</fullName>
    </submittedName>
</protein>
<name>T0QTV3_SAPDV</name>
<evidence type="ECO:0000256" key="1">
    <source>
        <dbReference type="SAM" id="Phobius"/>
    </source>
</evidence>
<gene>
    <name evidence="3" type="ORF">SDRG_04571</name>
</gene>
<dbReference type="OMA" id="SCEIDDN"/>
<accession>T0QTV3</accession>
<feature type="transmembrane region" description="Helical" evidence="1">
    <location>
        <begin position="196"/>
        <end position="216"/>
    </location>
</feature>
<proteinExistence type="predicted"/>
<keyword evidence="2" id="KW-0732">Signal</keyword>